<dbReference type="EMBL" id="CM042885">
    <property type="protein sequence ID" value="KAI4364155.1"/>
    <property type="molecule type" value="Genomic_DNA"/>
</dbReference>
<comment type="caution">
    <text evidence="1">The sequence shown here is derived from an EMBL/GenBank/DDBJ whole genome shotgun (WGS) entry which is preliminary data.</text>
</comment>
<protein>
    <submittedName>
        <fullName evidence="1">Uncharacterized protein</fullName>
    </submittedName>
</protein>
<organism evidence="1 2">
    <name type="scientific">Melastoma candidum</name>
    <dbReference type="NCBI Taxonomy" id="119954"/>
    <lineage>
        <taxon>Eukaryota</taxon>
        <taxon>Viridiplantae</taxon>
        <taxon>Streptophyta</taxon>
        <taxon>Embryophyta</taxon>
        <taxon>Tracheophyta</taxon>
        <taxon>Spermatophyta</taxon>
        <taxon>Magnoliopsida</taxon>
        <taxon>eudicotyledons</taxon>
        <taxon>Gunneridae</taxon>
        <taxon>Pentapetalae</taxon>
        <taxon>rosids</taxon>
        <taxon>malvids</taxon>
        <taxon>Myrtales</taxon>
        <taxon>Melastomataceae</taxon>
        <taxon>Melastomatoideae</taxon>
        <taxon>Melastomateae</taxon>
        <taxon>Melastoma</taxon>
    </lineage>
</organism>
<gene>
    <name evidence="1" type="ORF">MLD38_020285</name>
</gene>
<reference evidence="2" key="1">
    <citation type="journal article" date="2023" name="Front. Plant Sci.">
        <title>Chromosomal-level genome assembly of Melastoma candidum provides insights into trichome evolution.</title>
        <authorList>
            <person name="Zhong Y."/>
            <person name="Wu W."/>
            <person name="Sun C."/>
            <person name="Zou P."/>
            <person name="Liu Y."/>
            <person name="Dai S."/>
            <person name="Zhou R."/>
        </authorList>
    </citation>
    <scope>NUCLEOTIDE SEQUENCE [LARGE SCALE GENOMIC DNA]</scope>
</reference>
<proteinExistence type="predicted"/>
<sequence>MYALCSYIATLVLMQEDTSLDYTSPPCPSKIMAGEAGPTKWLGKCAAKVIGVKPDQVWQALSDFCNGHEWFPDMHTCRKVEGDDGQAGLIRYCTGLRKSVVKPADGQGEVRVVRTVVWAYERLTVVDPRKMQVSYEVLENNMGLSSYVATMRVVPAAGKGGAGAAGCRIEWDFVCDPIVGSWKSARAYEKFLRFNLLAMARKLEGRFRPIAARI</sequence>
<keyword evidence="2" id="KW-1185">Reference proteome</keyword>
<name>A0ACB9QCU9_9MYRT</name>
<evidence type="ECO:0000313" key="2">
    <source>
        <dbReference type="Proteomes" id="UP001057402"/>
    </source>
</evidence>
<dbReference type="Proteomes" id="UP001057402">
    <property type="component" value="Chromosome 6"/>
</dbReference>
<accession>A0ACB9QCU9</accession>
<evidence type="ECO:0000313" key="1">
    <source>
        <dbReference type="EMBL" id="KAI4364155.1"/>
    </source>
</evidence>